<dbReference type="Proteomes" id="UP000500938">
    <property type="component" value="Chromosome"/>
</dbReference>
<feature type="chain" id="PRO_5026997496" description="Outer membrane protein beta-barrel domain-containing protein" evidence="1">
    <location>
        <begin position="27"/>
        <end position="341"/>
    </location>
</feature>
<evidence type="ECO:0000313" key="3">
    <source>
        <dbReference type="Proteomes" id="UP000500938"/>
    </source>
</evidence>
<accession>A0A6M4IP99</accession>
<reference evidence="2 3" key="1">
    <citation type="submission" date="2020-05" db="EMBL/GenBank/DDBJ databases">
        <title>Complete genome sequence of Gemmatimonas greenlandica TET16.</title>
        <authorList>
            <person name="Zeng Y."/>
        </authorList>
    </citation>
    <scope>NUCLEOTIDE SEQUENCE [LARGE SCALE GENOMIC DNA]</scope>
    <source>
        <strain evidence="2 3">TET16</strain>
    </source>
</reference>
<dbReference type="RefSeq" id="WP_171224686.1">
    <property type="nucleotide sequence ID" value="NZ_CP053085.1"/>
</dbReference>
<keyword evidence="3" id="KW-1185">Reference proteome</keyword>
<keyword evidence="1" id="KW-0732">Signal</keyword>
<organism evidence="2 3">
    <name type="scientific">Gemmatimonas groenlandica</name>
    <dbReference type="NCBI Taxonomy" id="2732249"/>
    <lineage>
        <taxon>Bacteria</taxon>
        <taxon>Pseudomonadati</taxon>
        <taxon>Gemmatimonadota</taxon>
        <taxon>Gemmatimonadia</taxon>
        <taxon>Gemmatimonadales</taxon>
        <taxon>Gemmatimonadaceae</taxon>
        <taxon>Gemmatimonas</taxon>
    </lineage>
</organism>
<evidence type="ECO:0000313" key="2">
    <source>
        <dbReference type="EMBL" id="QJR35256.1"/>
    </source>
</evidence>
<name>A0A6M4IP99_9BACT</name>
<gene>
    <name evidence="2" type="ORF">HKW67_06945</name>
</gene>
<dbReference type="AlphaFoldDB" id="A0A6M4IP99"/>
<evidence type="ECO:0000256" key="1">
    <source>
        <dbReference type="SAM" id="SignalP"/>
    </source>
</evidence>
<evidence type="ECO:0008006" key="4">
    <source>
        <dbReference type="Google" id="ProtNLM"/>
    </source>
</evidence>
<protein>
    <recommendedName>
        <fullName evidence="4">Outer membrane protein beta-barrel domain-containing protein</fullName>
    </recommendedName>
</protein>
<dbReference type="KEGG" id="ggr:HKW67_06945"/>
<sequence length="341" mass="35319">MSARQRRVAGLTVVVLAAMGAGQAQSLEAQTTSGPCTVTPAAASGADACQKARDLFGFVVPQIGIAVSSGNPVLGEGGTLGGWPKRAFSFRVSAVDGQLPKNAVPISVTGSAVGSDFGAARTPIPLPSADAAIGIFPGIPLGLTNTLGVDVLLGASYLPTVKESTFEVAPRNGGFAFQYGVRVGALQESSFIPGLSVSYMRRKLPTVDLGYTPNNDTLTVTGTSVTSNALRVVASKRFAIFGIAAGVGRDEIEGSASMRASVNETVLATNQRFLVQLPDLRYTTTRNTAFVNASIGLGLARVVGEYGWSGEGTVRETVNQFGGRKADEGYRYGSLGIAFRF</sequence>
<dbReference type="EMBL" id="CP053085">
    <property type="protein sequence ID" value="QJR35256.1"/>
    <property type="molecule type" value="Genomic_DNA"/>
</dbReference>
<proteinExistence type="predicted"/>
<feature type="signal peptide" evidence="1">
    <location>
        <begin position="1"/>
        <end position="26"/>
    </location>
</feature>